<feature type="region of interest" description="Disordered" evidence="2">
    <location>
        <begin position="596"/>
        <end position="667"/>
    </location>
</feature>
<dbReference type="EMBL" id="JH930468">
    <property type="protein sequence ID" value="EKM60468.1"/>
    <property type="molecule type" value="Genomic_DNA"/>
</dbReference>
<evidence type="ECO:0000259" key="3">
    <source>
        <dbReference type="PROSITE" id="PS50837"/>
    </source>
</evidence>
<evidence type="ECO:0000256" key="2">
    <source>
        <dbReference type="SAM" id="MobiDB-lite"/>
    </source>
</evidence>
<evidence type="ECO:0000313" key="4">
    <source>
        <dbReference type="EMBL" id="EKM60468.1"/>
    </source>
</evidence>
<feature type="compositionally biased region" description="Low complexity" evidence="2">
    <location>
        <begin position="607"/>
        <end position="633"/>
    </location>
</feature>
<proteinExistence type="predicted"/>
<reference evidence="4 5" key="1">
    <citation type="journal article" date="2012" name="BMC Genomics">
        <title>Comparative genomics of the white-rot fungi, Phanerochaete carnosa and P. chrysosporium, to elucidate the genetic basis of the distinct wood types they colonize.</title>
        <authorList>
            <person name="Suzuki H."/>
            <person name="MacDonald J."/>
            <person name="Syed K."/>
            <person name="Salamov A."/>
            <person name="Hori C."/>
            <person name="Aerts A."/>
            <person name="Henrissat B."/>
            <person name="Wiebenga A."/>
            <person name="vanKuyk P.A."/>
            <person name="Barry K."/>
            <person name="Lindquist E."/>
            <person name="LaButti K."/>
            <person name="Lapidus A."/>
            <person name="Lucas S."/>
            <person name="Coutinho P."/>
            <person name="Gong Y."/>
            <person name="Samejima M."/>
            <person name="Mahadevan R."/>
            <person name="Abou-Zaid M."/>
            <person name="de Vries R.P."/>
            <person name="Igarashi K."/>
            <person name="Yadav J.S."/>
            <person name="Grigoriev I.V."/>
            <person name="Master E.R."/>
        </authorList>
    </citation>
    <scope>NUCLEOTIDE SEQUENCE [LARGE SCALE GENOMIC DNA]</scope>
    <source>
        <strain evidence="4 5">HHB-10118-sp</strain>
    </source>
</reference>
<evidence type="ECO:0000256" key="1">
    <source>
        <dbReference type="ARBA" id="ARBA00022737"/>
    </source>
</evidence>
<evidence type="ECO:0000313" key="5">
    <source>
        <dbReference type="Proteomes" id="UP000008370"/>
    </source>
</evidence>
<dbReference type="PROSITE" id="PS50837">
    <property type="entry name" value="NACHT"/>
    <property type="match status" value="1"/>
</dbReference>
<dbReference type="HOGENOM" id="CLU_000288_6_14_1"/>
<dbReference type="OrthoDB" id="3228837at2759"/>
<dbReference type="InterPro" id="IPR007111">
    <property type="entry name" value="NACHT_NTPase"/>
</dbReference>
<dbReference type="SUPFAM" id="SSF52540">
    <property type="entry name" value="P-loop containing nucleoside triphosphate hydrolases"/>
    <property type="match status" value="1"/>
</dbReference>
<organism evidence="4 5">
    <name type="scientific">Phanerochaete carnosa (strain HHB-10118-sp)</name>
    <name type="common">White-rot fungus</name>
    <name type="synonym">Peniophora carnosa</name>
    <dbReference type="NCBI Taxonomy" id="650164"/>
    <lineage>
        <taxon>Eukaryota</taxon>
        <taxon>Fungi</taxon>
        <taxon>Dikarya</taxon>
        <taxon>Basidiomycota</taxon>
        <taxon>Agaricomycotina</taxon>
        <taxon>Agaricomycetes</taxon>
        <taxon>Polyporales</taxon>
        <taxon>Phanerochaetaceae</taxon>
        <taxon>Phanerochaete</taxon>
    </lineage>
</organism>
<dbReference type="GeneID" id="18907608"/>
<gene>
    <name evidence="4" type="ORF">PHACADRAFT_109942</name>
</gene>
<feature type="domain" description="NACHT" evidence="3">
    <location>
        <begin position="27"/>
        <end position="177"/>
    </location>
</feature>
<dbReference type="InterPro" id="IPR056884">
    <property type="entry name" value="NPHP3-like_N"/>
</dbReference>
<keyword evidence="5" id="KW-1185">Reference proteome</keyword>
<dbReference type="PANTHER" id="PTHR10039">
    <property type="entry name" value="AMELOGENIN"/>
    <property type="match status" value="1"/>
</dbReference>
<dbReference type="KEGG" id="pco:PHACADRAFT_109942"/>
<accession>K5W954</accession>
<sequence length="691" mass="77217">MQGTRKELFAELEQWSAGRFPKDKPKRAYYLSGGAGLGKSSIVHQLCVRLDAADQPLLRLGASFFFVRGRGDLESARLFFPTLTRQLARTRLALRSHIVSAAREYLEHGEQQQMQHALQGLLRKALIAAPADQAPTLLVVDGIDECKDRELVPDLLRSLLSLVREFPWLYIFVASRPEPHILSVLASPDFADIVHHMQLEDTLEDWGGDVDYYLRETVPKIPLYGDFLDKHPDSLERLIKRAAGVFIFARIAVNFLDMHRNHPEEWFELVLSGGSPATSPLDALYLQILRSAFPPEDLCASPHQRERLHSFLRFIALESGATPETVAFYERELSVGDVFYIVDRLRSVLMINKDGNVVPLHASFGEFLVDEHRCSDALYHVDKSEGHAHLACACLAALSFENRTYYLQNAEDRQPQHARINFHTMGDWNIHVGQAKYTAELEEQLSEFVRDIRLACHIWTIAEFARELSFFSLPHLWNCLQPSGARRAICSEFVKFGIYIRLWQLGVFTSSSRAPPLITSDDISQAIRGLTVSTDEHQELLPSLDLTVDASCLARYQAIMADFMTQMNQDEATGQMWRITYSIDLNEERALLAGWNSDRSQPGTPIHSPTHSPTVATSSSSSTTSVLSETLSTWPPGGSGVTTDNDDVAPDTADSGPLPVNSPVNELVGYSASPHMAAAGTHTRGPSHSLY</sequence>
<dbReference type="InterPro" id="IPR027417">
    <property type="entry name" value="P-loop_NTPase"/>
</dbReference>
<dbReference type="InParanoid" id="K5W954"/>
<name>K5W954_PHACS</name>
<protein>
    <recommendedName>
        <fullName evidence="3">NACHT domain-containing protein</fullName>
    </recommendedName>
</protein>
<dbReference type="STRING" id="650164.K5W954"/>
<dbReference type="Gene3D" id="3.40.50.300">
    <property type="entry name" value="P-loop containing nucleotide triphosphate hydrolases"/>
    <property type="match status" value="1"/>
</dbReference>
<dbReference type="Proteomes" id="UP000008370">
    <property type="component" value="Unassembled WGS sequence"/>
</dbReference>
<dbReference type="AlphaFoldDB" id="K5W954"/>
<dbReference type="RefSeq" id="XP_007389926.1">
    <property type="nucleotide sequence ID" value="XM_007389864.1"/>
</dbReference>
<keyword evidence="1" id="KW-0677">Repeat</keyword>
<dbReference type="Pfam" id="PF24883">
    <property type="entry name" value="NPHP3_N"/>
    <property type="match status" value="1"/>
</dbReference>
<dbReference type="PANTHER" id="PTHR10039:SF15">
    <property type="entry name" value="NACHT DOMAIN-CONTAINING PROTEIN"/>
    <property type="match status" value="1"/>
</dbReference>